<feature type="compositionally biased region" description="Basic residues" evidence="3">
    <location>
        <begin position="319"/>
        <end position="333"/>
    </location>
</feature>
<dbReference type="AlphaFoldDB" id="A0A2H1VHJ6"/>
<organism evidence="5">
    <name type="scientific">Spodoptera frugiperda</name>
    <name type="common">Fall armyworm</name>
    <dbReference type="NCBI Taxonomy" id="7108"/>
    <lineage>
        <taxon>Eukaryota</taxon>
        <taxon>Metazoa</taxon>
        <taxon>Ecdysozoa</taxon>
        <taxon>Arthropoda</taxon>
        <taxon>Hexapoda</taxon>
        <taxon>Insecta</taxon>
        <taxon>Pterygota</taxon>
        <taxon>Neoptera</taxon>
        <taxon>Endopterygota</taxon>
        <taxon>Lepidoptera</taxon>
        <taxon>Glossata</taxon>
        <taxon>Ditrysia</taxon>
        <taxon>Noctuoidea</taxon>
        <taxon>Noctuidae</taxon>
        <taxon>Amphipyrinae</taxon>
        <taxon>Spodoptera</taxon>
    </lineage>
</organism>
<keyword evidence="1" id="KW-0862">Zinc</keyword>
<evidence type="ECO:0000259" key="4">
    <source>
        <dbReference type="PROSITE" id="PS50158"/>
    </source>
</evidence>
<feature type="coiled-coil region" evidence="2">
    <location>
        <begin position="62"/>
        <end position="95"/>
    </location>
</feature>
<dbReference type="PROSITE" id="PS50158">
    <property type="entry name" value="ZF_CCHC"/>
    <property type="match status" value="2"/>
</dbReference>
<feature type="region of interest" description="Disordered" evidence="3">
    <location>
        <begin position="1"/>
        <end position="58"/>
    </location>
</feature>
<dbReference type="GO" id="GO:0003676">
    <property type="term" value="F:nucleic acid binding"/>
    <property type="evidence" value="ECO:0007669"/>
    <property type="project" value="InterPro"/>
</dbReference>
<accession>A0A2H1VHJ6</accession>
<feature type="domain" description="CCHC-type" evidence="4">
    <location>
        <begin position="557"/>
        <end position="571"/>
    </location>
</feature>
<dbReference type="Pfam" id="PF00098">
    <property type="entry name" value="zf-CCHC"/>
    <property type="match status" value="1"/>
</dbReference>
<feature type="domain" description="CCHC-type" evidence="4">
    <location>
        <begin position="581"/>
        <end position="594"/>
    </location>
</feature>
<keyword evidence="1" id="KW-0479">Metal-binding</keyword>
<evidence type="ECO:0000256" key="3">
    <source>
        <dbReference type="SAM" id="MobiDB-lite"/>
    </source>
</evidence>
<feature type="compositionally biased region" description="Basic and acidic residues" evidence="3">
    <location>
        <begin position="614"/>
        <end position="624"/>
    </location>
</feature>
<feature type="compositionally biased region" description="Basic residues" evidence="3">
    <location>
        <begin position="360"/>
        <end position="369"/>
    </location>
</feature>
<feature type="compositionally biased region" description="Polar residues" evidence="3">
    <location>
        <begin position="636"/>
        <end position="645"/>
    </location>
</feature>
<dbReference type="SMART" id="SM00343">
    <property type="entry name" value="ZnF_C2HC"/>
    <property type="match status" value="2"/>
</dbReference>
<dbReference type="GO" id="GO:0008270">
    <property type="term" value="F:zinc ion binding"/>
    <property type="evidence" value="ECO:0007669"/>
    <property type="project" value="UniProtKB-KW"/>
</dbReference>
<keyword evidence="2" id="KW-0175">Coiled coil</keyword>
<feature type="compositionally biased region" description="Basic and acidic residues" evidence="3">
    <location>
        <begin position="1"/>
        <end position="10"/>
    </location>
</feature>
<keyword evidence="1" id="KW-0863">Zinc-finger</keyword>
<evidence type="ECO:0000256" key="1">
    <source>
        <dbReference type="PROSITE-ProRule" id="PRU00047"/>
    </source>
</evidence>
<evidence type="ECO:0000256" key="2">
    <source>
        <dbReference type="SAM" id="Coils"/>
    </source>
</evidence>
<dbReference type="InterPro" id="IPR036875">
    <property type="entry name" value="Znf_CCHC_sf"/>
</dbReference>
<sequence length="663" mass="71309">MDESRPDISRWLKRPRRESHSESETGSSGDGEGDLAVSTVRSNTTSKRGRGRPPTTGKYVGLAKARKELAAAKKAAEKEERLAKEEAAVAEKTRKVNTGRVSRLSESSLSSVIEVEDLPARQLDGRIQNAVGAIKEVARLSKGLKGTSQKALKEAAASITEVAQELLQRTSSEEVRRLEAANARLEAANARLEAQMAELLKELGELRKELFNQRKDEAGPPPPARLSSSEETKAIRLLRTEISSLASRFSVIEGRLLRPPLGVDKVMPRAPTPLSTYAAKAAKTVVAEASPELEGVQTEEDALVTAKETPFSQAAAATKQKKKKKKKKKKKHPSPGDTTAALVASQQKDDGWETVGAKQKAKKANKKAQKAAVQATQAKKRRLRLPRSTAVMITLQPGAEEKGLSYASVLTMAKGSIKLEELGIDGIRFRETATGARLLQIPGASSGPKADALAEKLRTAFQPDEIKVSRPSISVNVRLSGLDDSVTSDEVRNAVARYGECSTDQIKLGEMSPGRRGMRSVVVSCPVAAAKKLASGQKVLVGWVSAQVKLLEPRPSRCYRCLEEGHVGVKCTHSVNVGDLCYNCGKPGHKASTCDAPPHCPKCEAVGRPADHRVDSKTCAETVKKRGKKKGGPSASRATTQSTQPAVAAVEQPAERTQNMDYQ</sequence>
<reference evidence="5" key="1">
    <citation type="submission" date="2016-07" db="EMBL/GenBank/DDBJ databases">
        <authorList>
            <person name="Bretaudeau A."/>
        </authorList>
    </citation>
    <scope>NUCLEOTIDE SEQUENCE</scope>
    <source>
        <strain evidence="5">Rice</strain>
        <tissue evidence="5">Whole body</tissue>
    </source>
</reference>
<name>A0A2H1VHJ6_SPOFR</name>
<protein>
    <submittedName>
        <fullName evidence="5">SFRICE_041595</fullName>
    </submittedName>
</protein>
<gene>
    <name evidence="5" type="ORF">SFRICE_041595</name>
</gene>
<dbReference type="SUPFAM" id="SSF57756">
    <property type="entry name" value="Retrovirus zinc finger-like domains"/>
    <property type="match status" value="1"/>
</dbReference>
<feature type="region of interest" description="Disordered" evidence="3">
    <location>
        <begin position="614"/>
        <end position="663"/>
    </location>
</feature>
<dbReference type="InterPro" id="IPR001878">
    <property type="entry name" value="Znf_CCHC"/>
</dbReference>
<dbReference type="Gene3D" id="4.10.60.10">
    <property type="entry name" value="Zinc finger, CCHC-type"/>
    <property type="match status" value="1"/>
</dbReference>
<feature type="region of interest" description="Disordered" evidence="3">
    <location>
        <begin position="307"/>
        <end position="340"/>
    </location>
</feature>
<proteinExistence type="predicted"/>
<evidence type="ECO:0000313" key="5">
    <source>
        <dbReference type="EMBL" id="SOQ40276.1"/>
    </source>
</evidence>
<feature type="region of interest" description="Disordered" evidence="3">
    <location>
        <begin position="360"/>
        <end position="382"/>
    </location>
</feature>
<feature type="coiled-coil region" evidence="2">
    <location>
        <begin position="168"/>
        <end position="216"/>
    </location>
</feature>
<dbReference type="EMBL" id="ODYU01002584">
    <property type="protein sequence ID" value="SOQ40276.1"/>
    <property type="molecule type" value="Genomic_DNA"/>
</dbReference>